<dbReference type="SUPFAM" id="SSF51735">
    <property type="entry name" value="NAD(P)-binding Rossmann-fold domains"/>
    <property type="match status" value="1"/>
</dbReference>
<gene>
    <name evidence="4" type="ORF">OM076_15275</name>
</gene>
<dbReference type="InterPro" id="IPR001509">
    <property type="entry name" value="Epimerase_deHydtase"/>
</dbReference>
<keyword evidence="2" id="KW-1133">Transmembrane helix</keyword>
<dbReference type="Proteomes" id="UP001149140">
    <property type="component" value="Unassembled WGS sequence"/>
</dbReference>
<protein>
    <submittedName>
        <fullName evidence="4">NAD-dependent epimerase/dehydratase family protein</fullName>
    </submittedName>
</protein>
<accession>A0A9X3S5H5</accession>
<evidence type="ECO:0000313" key="4">
    <source>
        <dbReference type="EMBL" id="MDA0161638.1"/>
    </source>
</evidence>
<keyword evidence="2" id="KW-0472">Membrane</keyword>
<organism evidence="4 5">
    <name type="scientific">Solirubrobacter ginsenosidimutans</name>
    <dbReference type="NCBI Taxonomy" id="490573"/>
    <lineage>
        <taxon>Bacteria</taxon>
        <taxon>Bacillati</taxon>
        <taxon>Actinomycetota</taxon>
        <taxon>Thermoleophilia</taxon>
        <taxon>Solirubrobacterales</taxon>
        <taxon>Solirubrobacteraceae</taxon>
        <taxon>Solirubrobacter</taxon>
    </lineage>
</organism>
<dbReference type="RefSeq" id="WP_270040854.1">
    <property type="nucleotide sequence ID" value="NZ_JAPDOD010000013.1"/>
</dbReference>
<keyword evidence="5" id="KW-1185">Reference proteome</keyword>
<reference evidence="4" key="1">
    <citation type="submission" date="2022-10" db="EMBL/GenBank/DDBJ databases">
        <title>The WGS of Solirubrobacter ginsenosidimutans DSM 21036.</title>
        <authorList>
            <person name="Jiang Z."/>
        </authorList>
    </citation>
    <scope>NUCLEOTIDE SEQUENCE</scope>
    <source>
        <strain evidence="4">DSM 21036</strain>
    </source>
</reference>
<sequence>MLRGSSVLVTGGSGFIGSHVVDRLLAAGHRPRIFDVRPSPYHPDVDAVEGDLDDLEGVCAALRGCDAVIHLAASADVNEVFADPVDAERRNVRGTLHVLEAARRCDVGRVVYASTIWTYSDTTADRHEESMPLSPPAHFYTSTKLAGELYCHSYAELYGLEYTILRFGIPYGPRARPAAVVPAMVGRALAGEPLTVAGDGSQSRRFVYVEDLAAGVVRALDPVAVNRTYNLVGDRDVTIREVAETVCAVVGDAEIDFVPGRTGDFAGAPVCGERAAEELGWRPTTAFEDGVRRYVAWRQEAATPVVVTVPARERVVTALMRRSAWALGWALVTAVLFVGLAVLIPLDSDLNRYNTFFSVLLLLLPLWLAGGFRWEEPTASRLRAGLWGAAVVSLALALVPWPAAVDVGSGHATLLVLLAVAAGGAERLVETRIALPTWLGASGG</sequence>
<evidence type="ECO:0000256" key="2">
    <source>
        <dbReference type="SAM" id="Phobius"/>
    </source>
</evidence>
<comment type="caution">
    <text evidence="4">The sequence shown here is derived from an EMBL/GenBank/DDBJ whole genome shotgun (WGS) entry which is preliminary data.</text>
</comment>
<feature type="transmembrane region" description="Helical" evidence="2">
    <location>
        <begin position="384"/>
        <end position="404"/>
    </location>
</feature>
<name>A0A9X3S5H5_9ACTN</name>
<evidence type="ECO:0000313" key="5">
    <source>
        <dbReference type="Proteomes" id="UP001149140"/>
    </source>
</evidence>
<dbReference type="Pfam" id="PF01370">
    <property type="entry name" value="Epimerase"/>
    <property type="match status" value="1"/>
</dbReference>
<dbReference type="InterPro" id="IPR036291">
    <property type="entry name" value="NAD(P)-bd_dom_sf"/>
</dbReference>
<dbReference type="PANTHER" id="PTHR43000">
    <property type="entry name" value="DTDP-D-GLUCOSE 4,6-DEHYDRATASE-RELATED"/>
    <property type="match status" value="1"/>
</dbReference>
<dbReference type="AlphaFoldDB" id="A0A9X3S5H5"/>
<proteinExistence type="inferred from homology"/>
<keyword evidence="2" id="KW-0812">Transmembrane</keyword>
<evidence type="ECO:0000256" key="1">
    <source>
        <dbReference type="ARBA" id="ARBA00007637"/>
    </source>
</evidence>
<feature type="transmembrane region" description="Helical" evidence="2">
    <location>
        <begin position="352"/>
        <end position="372"/>
    </location>
</feature>
<dbReference type="EMBL" id="JAPDOD010000013">
    <property type="protein sequence ID" value="MDA0161638.1"/>
    <property type="molecule type" value="Genomic_DNA"/>
</dbReference>
<comment type="similarity">
    <text evidence="1">Belongs to the NAD(P)-dependent epimerase/dehydratase family.</text>
</comment>
<feature type="transmembrane region" description="Helical" evidence="2">
    <location>
        <begin position="324"/>
        <end position="346"/>
    </location>
</feature>
<evidence type="ECO:0000259" key="3">
    <source>
        <dbReference type="Pfam" id="PF01370"/>
    </source>
</evidence>
<dbReference type="Gene3D" id="3.40.50.720">
    <property type="entry name" value="NAD(P)-binding Rossmann-like Domain"/>
    <property type="match status" value="1"/>
</dbReference>
<feature type="domain" description="NAD-dependent epimerase/dehydratase" evidence="3">
    <location>
        <begin position="7"/>
        <end position="231"/>
    </location>
</feature>